<comment type="caution">
    <text evidence="5">The sequence shown here is derived from an EMBL/GenBank/DDBJ whole genome shotgun (WGS) entry which is preliminary data.</text>
</comment>
<feature type="compositionally biased region" description="Polar residues" evidence="4">
    <location>
        <begin position="499"/>
        <end position="511"/>
    </location>
</feature>
<evidence type="ECO:0000313" key="6">
    <source>
        <dbReference type="Proteomes" id="UP000572817"/>
    </source>
</evidence>
<feature type="region of interest" description="Disordered" evidence="4">
    <location>
        <begin position="384"/>
        <end position="520"/>
    </location>
</feature>
<dbReference type="GO" id="GO:0005763">
    <property type="term" value="C:mitochondrial small ribosomal subunit"/>
    <property type="evidence" value="ECO:0007669"/>
    <property type="project" value="TreeGrafter"/>
</dbReference>
<keyword evidence="3" id="KW-0687">Ribonucleoprotein</keyword>
<dbReference type="GO" id="GO:0003723">
    <property type="term" value="F:RNA binding"/>
    <property type="evidence" value="ECO:0007669"/>
    <property type="project" value="TreeGrafter"/>
</dbReference>
<dbReference type="OrthoDB" id="5552418at2759"/>
<sequence>MAGNPLATGLRRAVCSVSLPLRPLVRQDAASLRAACLPDACSFSTSAYRSTETSDASTMRFQAAPPIDFGDESTNVPLLNRVRVVPASPSYFSAKPTFTDDFLELQATLRKYITLPTIEPIHAPRVAWKSLGEYKLETNEPIRIAKWRKLQKLLQRLNYIHPTIMPDEVTQVMQKYKRAINPYDRQPSPKTLDEMGRGMGVGRRKTSSAVAWLVEGEGEVLINGKSLTETFNRIHDRESAIWALKATNRIDKYNVWALVRGGGTTGRAEALTLAIAKALMVHEPGLKPALRRVSAFGGVRPSALSIKVPEAGRAGCPSQLLEDILAPIIDYREAATPFFQRRSPRVPLVHCSAAPGLNRVCLISHTSLTSVHRECQTPLVQFTSSDSVTRPPKASTPRYFIAHRRSLPRPTLSDELRSESPESEKLALYATPPLSPLGQRGARDPPLYPPQKGRSTGMDNNDRRQRQANPTGYTGQQGLIPGTPSQYPAVSGTDRFRQTPLTAQSPTSAPSTGRAGTGQGYSYGYGGEGAQFVGSSIQTGALQYQPEYGQEQQPQQQQRTPQQYSQYASNMMYNVPAQQQAAPQSPYDSVQQYQPRQSAAIEVLSTQFGVPQQYYGVPGESGPTSAPAAGMAAQNVPSQYSSLSYTTQSPVGRDPLAPAYAAGMSDPTQGGSHGAYAQGNYTQTQGASDWDNTYAEYQTQVKRTFECIRDSRLSEGGGCLLRITKWLLGNAEALVRDDEPMHGERLKLWEEFNTAWLSILQKQKEMVQEMAEAGQAPRPPQSLMEYDFLESMGKELVGLCDSMEKHGLVDYQMGVWEEEIVAILTKTLDLMEEHTGAGGATGQASAGAVRRR</sequence>
<organism evidence="5 6">
    <name type="scientific">Botryosphaeria dothidea</name>
    <dbReference type="NCBI Taxonomy" id="55169"/>
    <lineage>
        <taxon>Eukaryota</taxon>
        <taxon>Fungi</taxon>
        <taxon>Dikarya</taxon>
        <taxon>Ascomycota</taxon>
        <taxon>Pezizomycotina</taxon>
        <taxon>Dothideomycetes</taxon>
        <taxon>Dothideomycetes incertae sedis</taxon>
        <taxon>Botryosphaeriales</taxon>
        <taxon>Botryosphaeriaceae</taxon>
        <taxon>Botryosphaeria</taxon>
    </lineage>
</organism>
<accession>A0A8H4N2S8</accession>
<feature type="compositionally biased region" description="Basic and acidic residues" evidence="4">
    <location>
        <begin position="412"/>
        <end position="425"/>
    </location>
</feature>
<evidence type="ECO:0000256" key="2">
    <source>
        <dbReference type="ARBA" id="ARBA00022980"/>
    </source>
</evidence>
<dbReference type="Proteomes" id="UP000572817">
    <property type="component" value="Unassembled WGS sequence"/>
</dbReference>
<dbReference type="Gene3D" id="3.30.230.10">
    <property type="match status" value="1"/>
</dbReference>
<name>A0A8H4N2S8_9PEZI</name>
<dbReference type="InterPro" id="IPR000754">
    <property type="entry name" value="Ribosomal_uS9"/>
</dbReference>
<dbReference type="PANTHER" id="PTHR21569">
    <property type="entry name" value="RIBOSOMAL PROTEIN S9"/>
    <property type="match status" value="1"/>
</dbReference>
<keyword evidence="6" id="KW-1185">Reference proteome</keyword>
<comment type="similarity">
    <text evidence="1">Belongs to the universal ribosomal protein uS9 family.</text>
</comment>
<evidence type="ECO:0000313" key="5">
    <source>
        <dbReference type="EMBL" id="KAF4303911.1"/>
    </source>
</evidence>
<dbReference type="AlphaFoldDB" id="A0A8H4N2S8"/>
<protein>
    <submittedName>
        <fullName evidence="5">37s ribosomal protein s9</fullName>
    </submittedName>
</protein>
<gene>
    <name evidence="5" type="ORF">GTA08_BOTSDO08083</name>
</gene>
<keyword evidence="2 5" id="KW-0689">Ribosomal protein</keyword>
<reference evidence="5" key="1">
    <citation type="submission" date="2020-04" db="EMBL/GenBank/DDBJ databases">
        <title>Genome Assembly and Annotation of Botryosphaeria dothidea sdau 11-99, a Latent Pathogen of Apple Fruit Ring Rot in China.</title>
        <authorList>
            <person name="Yu C."/>
            <person name="Diao Y."/>
            <person name="Lu Q."/>
            <person name="Zhao J."/>
            <person name="Cui S."/>
            <person name="Peng C."/>
            <person name="He B."/>
            <person name="Liu H."/>
        </authorList>
    </citation>
    <scope>NUCLEOTIDE SEQUENCE [LARGE SCALE GENOMIC DNA]</scope>
    <source>
        <strain evidence="5">Sdau11-99</strain>
    </source>
</reference>
<dbReference type="EMBL" id="WWBZ02000051">
    <property type="protein sequence ID" value="KAF4303911.1"/>
    <property type="molecule type" value="Genomic_DNA"/>
</dbReference>
<dbReference type="GO" id="GO:0003735">
    <property type="term" value="F:structural constituent of ribosome"/>
    <property type="evidence" value="ECO:0007669"/>
    <property type="project" value="InterPro"/>
</dbReference>
<dbReference type="PANTHER" id="PTHR21569:SF1">
    <property type="entry name" value="SMALL RIBOSOMAL SUBUNIT PROTEIN US9M"/>
    <property type="match status" value="1"/>
</dbReference>
<dbReference type="InterPro" id="IPR020568">
    <property type="entry name" value="Ribosomal_Su5_D2-typ_SF"/>
</dbReference>
<feature type="compositionally biased region" description="Polar residues" evidence="4">
    <location>
        <begin position="467"/>
        <end position="488"/>
    </location>
</feature>
<dbReference type="GO" id="GO:0006412">
    <property type="term" value="P:translation"/>
    <property type="evidence" value="ECO:0007669"/>
    <property type="project" value="InterPro"/>
</dbReference>
<dbReference type="InterPro" id="IPR014721">
    <property type="entry name" value="Ribsml_uS5_D2-typ_fold_subgr"/>
</dbReference>
<proteinExistence type="inferred from homology"/>
<evidence type="ECO:0000256" key="3">
    <source>
        <dbReference type="ARBA" id="ARBA00023274"/>
    </source>
</evidence>
<evidence type="ECO:0000256" key="4">
    <source>
        <dbReference type="SAM" id="MobiDB-lite"/>
    </source>
</evidence>
<dbReference type="SUPFAM" id="SSF54211">
    <property type="entry name" value="Ribosomal protein S5 domain 2-like"/>
    <property type="match status" value="1"/>
</dbReference>
<dbReference type="Pfam" id="PF00380">
    <property type="entry name" value="Ribosomal_S9"/>
    <property type="match status" value="1"/>
</dbReference>
<evidence type="ECO:0000256" key="1">
    <source>
        <dbReference type="ARBA" id="ARBA00005251"/>
    </source>
</evidence>